<dbReference type="EMBL" id="CP060394">
    <property type="protein sequence ID" value="QNI35056.1"/>
    <property type="molecule type" value="Genomic_DNA"/>
</dbReference>
<organism evidence="1 2">
    <name type="scientific">Alloacidobacterium dinghuense</name>
    <dbReference type="NCBI Taxonomy" id="2763107"/>
    <lineage>
        <taxon>Bacteria</taxon>
        <taxon>Pseudomonadati</taxon>
        <taxon>Acidobacteriota</taxon>
        <taxon>Terriglobia</taxon>
        <taxon>Terriglobales</taxon>
        <taxon>Acidobacteriaceae</taxon>
        <taxon>Alloacidobacterium</taxon>
    </lineage>
</organism>
<protein>
    <submittedName>
        <fullName evidence="1">Uncharacterized protein</fullName>
    </submittedName>
</protein>
<evidence type="ECO:0000313" key="2">
    <source>
        <dbReference type="Proteomes" id="UP000515312"/>
    </source>
</evidence>
<gene>
    <name evidence="1" type="ORF">H7849_18090</name>
</gene>
<dbReference type="AlphaFoldDB" id="A0A7G8BR86"/>
<dbReference type="Proteomes" id="UP000515312">
    <property type="component" value="Chromosome"/>
</dbReference>
<proteinExistence type="predicted"/>
<dbReference type="KEGG" id="adin:H7849_18090"/>
<sequence>MLACCAAVTAQELGYWRAAGSSAQTVTGDVGFSDAKIAINFYTFPIVRARDLEPGEVSSVFDADSNSGHKGHLYKLNIPATRKFMHKNTLCGAEDTQWLATYVEGNSLNLAFFSGEKAPVFTLDAISNSSHLCGTYTYAR</sequence>
<reference evidence="1 2" key="1">
    <citation type="submission" date="2020-08" db="EMBL/GenBank/DDBJ databases">
        <title>Edaphobacter telluris sp. nov. and Acidobacterium dinghuensis sp. nov., two acidobacteria isolated from forest soil.</title>
        <authorList>
            <person name="Fu J."/>
            <person name="Qiu L."/>
        </authorList>
    </citation>
    <scope>NUCLEOTIDE SEQUENCE [LARGE SCALE GENOMIC DNA]</scope>
    <source>
        <strain evidence="1">4Y35</strain>
    </source>
</reference>
<keyword evidence="2" id="KW-1185">Reference proteome</keyword>
<evidence type="ECO:0000313" key="1">
    <source>
        <dbReference type="EMBL" id="QNI35056.1"/>
    </source>
</evidence>
<name>A0A7G8BR86_9BACT</name>
<accession>A0A7G8BR86</accession>